<sequence length="216" mass="25610">MKPIQYKDKTFTSYQQAADFIGITKTGFAKRYRKYEAGEYDLNDLFYDGNYHLTHLIYYKNQKFSSHAEAAKFIGITSVSFNRRYKKYLRSEISLENLFKKPKYTIYPMPDWHGKIFNSKKEAASYLGISQNTFTQRLRRYYNGDYTLDDIFASDPLELQKKHSKTMAITYNGHTFETQREACQYLGISQSAFSARYHKYLSGELPIDELFRRQKH</sequence>
<geneLocation type="plasmid" evidence="2 3">
    <name>unnamed3</name>
</geneLocation>
<reference evidence="2 3" key="1">
    <citation type="submission" date="2019-12" db="EMBL/GenBank/DDBJ databases">
        <title>Lactobacillus hilgardii FLUB.</title>
        <authorList>
            <person name="Gustaw K."/>
        </authorList>
    </citation>
    <scope>NUCLEOTIDE SEQUENCE [LARGE SCALE GENOMIC DNA]</scope>
    <source>
        <strain evidence="2 3">FLUB</strain>
        <plasmid evidence="2 3">unnamed3</plasmid>
    </source>
</reference>
<dbReference type="AlphaFoldDB" id="A0A6P1E825"/>
<gene>
    <name evidence="2" type="ORF">GQR93_15000</name>
</gene>
<keyword evidence="2" id="KW-0614">Plasmid</keyword>
<dbReference type="RefSeq" id="WP_159298861.1">
    <property type="nucleotide sequence ID" value="NZ_CP047124.1"/>
</dbReference>
<evidence type="ECO:0000313" key="3">
    <source>
        <dbReference type="Proteomes" id="UP000465035"/>
    </source>
</evidence>
<evidence type="ECO:0000313" key="2">
    <source>
        <dbReference type="EMBL" id="QHB53556.1"/>
    </source>
</evidence>
<protein>
    <recommendedName>
        <fullName evidence="1">Nuclease-associated modular DNA-binding 1 domain-containing protein</fullName>
    </recommendedName>
</protein>
<feature type="domain" description="Nuclease-associated modular DNA-binding 1" evidence="1">
    <location>
        <begin position="116"/>
        <end position="133"/>
    </location>
</feature>
<dbReference type="InterPro" id="IPR010896">
    <property type="entry name" value="NUMOD1"/>
</dbReference>
<evidence type="ECO:0000259" key="1">
    <source>
        <dbReference type="Pfam" id="PF07453"/>
    </source>
</evidence>
<organism evidence="2 3">
    <name type="scientific">Lentilactobacillus hilgardii</name>
    <name type="common">Lactobacillus hilgardii</name>
    <dbReference type="NCBI Taxonomy" id="1588"/>
    <lineage>
        <taxon>Bacteria</taxon>
        <taxon>Bacillati</taxon>
        <taxon>Bacillota</taxon>
        <taxon>Bacilli</taxon>
        <taxon>Lactobacillales</taxon>
        <taxon>Lactobacillaceae</taxon>
        <taxon>Lentilactobacillus</taxon>
    </lineage>
</organism>
<dbReference type="GeneID" id="69059675"/>
<proteinExistence type="predicted"/>
<name>A0A6P1E825_LENHI</name>
<dbReference type="Proteomes" id="UP000465035">
    <property type="component" value="Plasmid unnamed3"/>
</dbReference>
<dbReference type="EMBL" id="CP047124">
    <property type="protein sequence ID" value="QHB53556.1"/>
    <property type="molecule type" value="Genomic_DNA"/>
</dbReference>
<accession>A0A6P1E825</accession>
<dbReference type="Pfam" id="PF07453">
    <property type="entry name" value="NUMOD1"/>
    <property type="match status" value="1"/>
</dbReference>